<evidence type="ECO:0000256" key="5">
    <source>
        <dbReference type="ARBA" id="ARBA00022490"/>
    </source>
</evidence>
<evidence type="ECO:0000256" key="3">
    <source>
        <dbReference type="ARBA" id="ARBA00010142"/>
    </source>
</evidence>
<dbReference type="InterPro" id="IPR001494">
    <property type="entry name" value="Importin-beta_N"/>
</dbReference>
<dbReference type="Gene3D" id="3.40.50.300">
    <property type="entry name" value="P-loop containing nucleotide triphosphate hydrolases"/>
    <property type="match status" value="1"/>
</dbReference>
<dbReference type="Gene3D" id="1.25.10.10">
    <property type="entry name" value="Leucine-rich Repeat Variant"/>
    <property type="match status" value="1"/>
</dbReference>
<organism evidence="12 13">
    <name type="scientific">Puccinia sorghi</name>
    <dbReference type="NCBI Taxonomy" id="27349"/>
    <lineage>
        <taxon>Eukaryota</taxon>
        <taxon>Fungi</taxon>
        <taxon>Dikarya</taxon>
        <taxon>Basidiomycota</taxon>
        <taxon>Pucciniomycotina</taxon>
        <taxon>Pucciniomycetes</taxon>
        <taxon>Pucciniales</taxon>
        <taxon>Pucciniaceae</taxon>
        <taxon>Puccinia</taxon>
    </lineage>
</organism>
<dbReference type="PANTHER" id="PTHR10997:SF18">
    <property type="entry name" value="D-IMPORTIN 7_RANBP7"/>
    <property type="match status" value="1"/>
</dbReference>
<evidence type="ECO:0000313" key="12">
    <source>
        <dbReference type="EMBL" id="KNZ58732.1"/>
    </source>
</evidence>
<dbReference type="FunFam" id="3.40.50.300:FF:001179">
    <property type="entry name" value="Rho family GTPase"/>
    <property type="match status" value="1"/>
</dbReference>
<dbReference type="PROSITE" id="PS51419">
    <property type="entry name" value="RAB"/>
    <property type="match status" value="1"/>
</dbReference>
<dbReference type="PROSITE" id="PS51420">
    <property type="entry name" value="RHO"/>
    <property type="match status" value="1"/>
</dbReference>
<gene>
    <name evidence="12" type="ORF">VP01_1871g1</name>
</gene>
<dbReference type="InterPro" id="IPR011989">
    <property type="entry name" value="ARM-like"/>
</dbReference>
<dbReference type="NCBIfam" id="TIGR00231">
    <property type="entry name" value="small_GTP"/>
    <property type="match status" value="1"/>
</dbReference>
<comment type="similarity">
    <text evidence="3">Belongs to the small GTPase superfamily. Rho family.</text>
</comment>
<dbReference type="PROSITE" id="PS51421">
    <property type="entry name" value="RAS"/>
    <property type="match status" value="1"/>
</dbReference>
<feature type="domain" description="Importin N-terminal" evidence="11">
    <location>
        <begin position="198"/>
        <end position="272"/>
    </location>
</feature>
<dbReference type="VEuPathDB" id="FungiDB:VP01_1871g1"/>
<dbReference type="OrthoDB" id="760868at2759"/>
<evidence type="ECO:0000256" key="7">
    <source>
        <dbReference type="ARBA" id="ARBA00022927"/>
    </source>
</evidence>
<proteinExistence type="inferred from homology"/>
<dbReference type="GO" id="GO:0006606">
    <property type="term" value="P:protein import into nucleus"/>
    <property type="evidence" value="ECO:0007669"/>
    <property type="project" value="TreeGrafter"/>
</dbReference>
<dbReference type="InterPro" id="IPR005225">
    <property type="entry name" value="Small_GTP-bd"/>
</dbReference>
<dbReference type="GO" id="GO:0005829">
    <property type="term" value="C:cytosol"/>
    <property type="evidence" value="ECO:0007669"/>
    <property type="project" value="TreeGrafter"/>
</dbReference>
<dbReference type="EMBL" id="LAVV01006694">
    <property type="protein sequence ID" value="KNZ58732.1"/>
    <property type="molecule type" value="Genomic_DNA"/>
</dbReference>
<name>A0A0L6VDS4_9BASI</name>
<dbReference type="PANTHER" id="PTHR10997">
    <property type="entry name" value="IMPORTIN-7, 8, 11"/>
    <property type="match status" value="1"/>
</dbReference>
<evidence type="ECO:0000256" key="4">
    <source>
        <dbReference type="ARBA" id="ARBA00022448"/>
    </source>
</evidence>
<keyword evidence="13" id="KW-1185">Reference proteome</keyword>
<keyword evidence="7" id="KW-0653">Protein transport</keyword>
<dbReference type="SMART" id="SM00175">
    <property type="entry name" value="RAB"/>
    <property type="match status" value="1"/>
</dbReference>
<evidence type="ECO:0000256" key="10">
    <source>
        <dbReference type="SAM" id="MobiDB-lite"/>
    </source>
</evidence>
<dbReference type="GO" id="GO:0003924">
    <property type="term" value="F:GTPase activity"/>
    <property type="evidence" value="ECO:0007669"/>
    <property type="project" value="InterPro"/>
</dbReference>
<dbReference type="GO" id="GO:0005635">
    <property type="term" value="C:nuclear envelope"/>
    <property type="evidence" value="ECO:0007669"/>
    <property type="project" value="TreeGrafter"/>
</dbReference>
<reference evidence="12 13" key="1">
    <citation type="submission" date="2015-08" db="EMBL/GenBank/DDBJ databases">
        <title>Next Generation Sequencing and Analysis of the Genome of Puccinia sorghi L Schw, the Causal Agent of Maize Common Rust.</title>
        <authorList>
            <person name="Rochi L."/>
            <person name="Burguener G."/>
            <person name="Darino M."/>
            <person name="Turjanski A."/>
            <person name="Kreff E."/>
            <person name="Dieguez M.J."/>
            <person name="Sacco F."/>
        </authorList>
    </citation>
    <scope>NUCLEOTIDE SEQUENCE [LARGE SCALE GENOMIC DNA]</scope>
    <source>
        <strain evidence="12 13">RO10H11247</strain>
    </source>
</reference>
<dbReference type="PROSITE" id="PS50166">
    <property type="entry name" value="IMPORTIN_B_NT"/>
    <property type="match status" value="1"/>
</dbReference>
<dbReference type="Pfam" id="PF00071">
    <property type="entry name" value="Ras"/>
    <property type="match status" value="1"/>
</dbReference>
<feature type="region of interest" description="Disordered" evidence="10">
    <location>
        <begin position="1046"/>
        <end position="1096"/>
    </location>
</feature>
<comment type="subcellular location">
    <subcellularLocation>
        <location evidence="2">Cytoplasm</location>
    </subcellularLocation>
    <subcellularLocation>
        <location evidence="1">Nucleus</location>
    </subcellularLocation>
</comment>
<evidence type="ECO:0000313" key="13">
    <source>
        <dbReference type="Proteomes" id="UP000037035"/>
    </source>
</evidence>
<dbReference type="GO" id="GO:0031267">
    <property type="term" value="F:small GTPase binding"/>
    <property type="evidence" value="ECO:0007669"/>
    <property type="project" value="InterPro"/>
</dbReference>
<evidence type="ECO:0000259" key="11">
    <source>
        <dbReference type="PROSITE" id="PS50166"/>
    </source>
</evidence>
<comment type="caution">
    <text evidence="12">The sequence shown here is derived from an EMBL/GenBank/DDBJ whole genome shotgun (WGS) entry which is preliminary data.</text>
</comment>
<evidence type="ECO:0000256" key="8">
    <source>
        <dbReference type="ARBA" id="ARBA00023134"/>
    </source>
</evidence>
<dbReference type="SUPFAM" id="SSF52540">
    <property type="entry name" value="P-loop containing nucleoside triphosphate hydrolases"/>
    <property type="match status" value="1"/>
</dbReference>
<keyword evidence="4" id="KW-0813">Transport</keyword>
<keyword evidence="9" id="KW-0539">Nucleus</keyword>
<dbReference type="SMART" id="SM00173">
    <property type="entry name" value="RAS"/>
    <property type="match status" value="1"/>
</dbReference>
<dbReference type="SMART" id="SM00913">
    <property type="entry name" value="IBN_N"/>
    <property type="match status" value="1"/>
</dbReference>
<dbReference type="Proteomes" id="UP000037035">
    <property type="component" value="Unassembled WGS sequence"/>
</dbReference>
<protein>
    <recommendedName>
        <fullName evidence="11">Importin N-terminal domain-containing protein</fullName>
    </recommendedName>
</protein>
<keyword evidence="6" id="KW-0547">Nucleotide-binding</keyword>
<dbReference type="SUPFAM" id="SSF48371">
    <property type="entry name" value="ARM repeat"/>
    <property type="match status" value="1"/>
</dbReference>
<evidence type="ECO:0000256" key="1">
    <source>
        <dbReference type="ARBA" id="ARBA00004123"/>
    </source>
</evidence>
<dbReference type="InterPro" id="IPR001806">
    <property type="entry name" value="Small_GTPase"/>
</dbReference>
<keyword evidence="8" id="KW-0342">GTP-binding</keyword>
<feature type="compositionally biased region" description="Acidic residues" evidence="10">
    <location>
        <begin position="1054"/>
        <end position="1069"/>
    </location>
</feature>
<dbReference type="InterPro" id="IPR027417">
    <property type="entry name" value="P-loop_NTPase"/>
</dbReference>
<evidence type="ECO:0000256" key="6">
    <source>
        <dbReference type="ARBA" id="ARBA00022741"/>
    </source>
</evidence>
<dbReference type="STRING" id="27349.A0A0L6VDS4"/>
<evidence type="ECO:0000256" key="9">
    <source>
        <dbReference type="ARBA" id="ARBA00023242"/>
    </source>
</evidence>
<sequence>MFRVYVPTVFENYVADVEVDGKRVELALWDTAGQEDYDRLRPLSYPDSNVILICFAIDSPDSLDNVQEKWISEVLHFCQGLPIVLVGCKKDLRTDPKTIEELRRTSQKPVTPEEGMAVAQKIGSQRYLECSAKLGQGVREVFEHATRYALLAKKGGGRRNRTKWLPPKKLNNKFTTMDSLSDLFSDSLSAELDARLAAEQQLTQLQSTVGFPSRLFSLVANAELTLAVRQAAAIYLKNLLTINYNEPPQQQQKINQQDVTFIKLHILHAIAHSPPSITALLRPSLAIIISVDYPLRWPDLLPHAITLLSSNQFHHIQAALLTILEIMRLYRWSPREKTELRSNAINLSFPSLLQLAQNQIHLPIQNYHLQPTPSSLSEANSNIGTILYLTLKIYKTSITAELPSFQQQHIIPWAQLFLAIINKPLKNSPGFPHQPHDAPDKWSWSKAKKWAYFIVELYIQNLDWMSRKVICHTIIFFEECIRPKETWSILKPQIPVLLSHFIFPLLCITEEEVCEFENQPEDYVRSQFAEFFEDICSNPSTISAGFVLALASGRKKTMFMSLLTFITDVCAKYPNERTPRDKDGALRSLAHLATPSPQKSIRPNIEEFFSTYIFPEFRSEHAFLRARTCEVVRKFEISGADWSNPEVTIVFAFPPSFSLAEIITQQLLNTAYQSVTQCLSDPSLPVRVQAALTLPELCEHPQVHEGVAPHIGLLALSNEVDLDSLTQATRSLVSKFSDELLPFAADMAQALHQSYMRLMSEIADARRRLGDEDDDSSEEKVLVAMNILKTLQQLVVGLEGNVNVLYQVEAASIPLIKYTLKEEIVEIYDEALELLDSTQFALKTITNEQWDLFEVIYDVFKTSGADFIVEMFPSLDNYLTYGAAYITNHQDTMNKMLDIYLSTMTSKTLSCSDRITACKLADSMLLCLRGHADRAVPMFLQHTIKIIQRGITTVDPVTTKALLMHALEVVLNAIYYNPALSMDVLIKNGWSSEFFGECMSEGVDNILAQSSGQLVVGALTLFESLPDAIRTRFELEKRYNLDSDVDSDLCSNGSDEDENEDNDDEDVVDQPEQSYRGHISSRTKSHETGGEDFTAPPSSLWSDEILWETPLDRLDAYCEFAGVMKNRQLVVVWRGSWDTDIETSGHPVLNIITNSLSDQQRESLRKILRQAGEGGEMVLRGHIQDAVHASRSWAQEIR</sequence>
<dbReference type="GO" id="GO:0005525">
    <property type="term" value="F:GTP binding"/>
    <property type="evidence" value="ECO:0007669"/>
    <property type="project" value="UniProtKB-KW"/>
</dbReference>
<dbReference type="AlphaFoldDB" id="A0A0L6VDS4"/>
<dbReference type="InterPro" id="IPR016024">
    <property type="entry name" value="ARM-type_fold"/>
</dbReference>
<dbReference type="PRINTS" id="PR00449">
    <property type="entry name" value="RASTRNSFRMNG"/>
</dbReference>
<dbReference type="SMART" id="SM00174">
    <property type="entry name" value="RHO"/>
    <property type="match status" value="1"/>
</dbReference>
<keyword evidence="5" id="KW-0963">Cytoplasm</keyword>
<accession>A0A0L6VDS4</accession>
<evidence type="ECO:0000256" key="2">
    <source>
        <dbReference type="ARBA" id="ARBA00004496"/>
    </source>
</evidence>
<dbReference type="Pfam" id="PF03810">
    <property type="entry name" value="IBN_N"/>
    <property type="match status" value="1"/>
</dbReference>